<reference evidence="13" key="1">
    <citation type="journal article" date="2020" name="Biotechnol. Biofuels">
        <title>New insights from the biogas microbiome by comprehensive genome-resolved metagenomics of nearly 1600 species originating from multiple anaerobic digesters.</title>
        <authorList>
            <person name="Campanaro S."/>
            <person name="Treu L."/>
            <person name="Rodriguez-R L.M."/>
            <person name="Kovalovszki A."/>
            <person name="Ziels R.M."/>
            <person name="Maus I."/>
            <person name="Zhu X."/>
            <person name="Kougias P.G."/>
            <person name="Basile A."/>
            <person name="Luo G."/>
            <person name="Schluter A."/>
            <person name="Konstantinidis K.T."/>
            <person name="Angelidaki I."/>
        </authorList>
    </citation>
    <scope>NUCLEOTIDE SEQUENCE</scope>
    <source>
        <strain evidence="13">AS06rmzACSIP_7</strain>
    </source>
</reference>
<proteinExistence type="predicted"/>
<dbReference type="InterPro" id="IPR003594">
    <property type="entry name" value="HATPase_dom"/>
</dbReference>
<dbReference type="CDD" id="cd06225">
    <property type="entry name" value="HAMP"/>
    <property type="match status" value="1"/>
</dbReference>
<evidence type="ECO:0000256" key="3">
    <source>
        <dbReference type="ARBA" id="ARBA00012438"/>
    </source>
</evidence>
<reference evidence="13" key="2">
    <citation type="submission" date="2020-01" db="EMBL/GenBank/DDBJ databases">
        <authorList>
            <person name="Campanaro S."/>
        </authorList>
    </citation>
    <scope>NUCLEOTIDE SEQUENCE</scope>
    <source>
        <strain evidence="13">AS06rmzACSIP_7</strain>
    </source>
</reference>
<keyword evidence="5" id="KW-0808">Transferase</keyword>
<feature type="domain" description="HAMP" evidence="12">
    <location>
        <begin position="337"/>
        <end position="389"/>
    </location>
</feature>
<dbReference type="CDD" id="cd00082">
    <property type="entry name" value="HisKA"/>
    <property type="match status" value="1"/>
</dbReference>
<dbReference type="PROSITE" id="PS50110">
    <property type="entry name" value="RESPONSE_REGULATORY"/>
    <property type="match status" value="1"/>
</dbReference>
<dbReference type="SMART" id="SM00091">
    <property type="entry name" value="PAS"/>
    <property type="match status" value="2"/>
</dbReference>
<feature type="transmembrane region" description="Helical" evidence="8">
    <location>
        <begin position="20"/>
        <end position="40"/>
    </location>
</feature>
<dbReference type="InterPro" id="IPR036890">
    <property type="entry name" value="HATPase_C_sf"/>
</dbReference>
<dbReference type="InterPro" id="IPR036097">
    <property type="entry name" value="HisK_dim/P_sf"/>
</dbReference>
<dbReference type="AlphaFoldDB" id="A0A971S291"/>
<keyword evidence="8" id="KW-0472">Membrane</keyword>
<dbReference type="InterPro" id="IPR004010">
    <property type="entry name" value="Double_Cache_2"/>
</dbReference>
<dbReference type="SUPFAM" id="SSF52172">
    <property type="entry name" value="CheY-like"/>
    <property type="match status" value="1"/>
</dbReference>
<feature type="domain" description="Histidine kinase" evidence="9">
    <location>
        <begin position="668"/>
        <end position="892"/>
    </location>
</feature>
<dbReference type="PROSITE" id="PS50112">
    <property type="entry name" value="PAS"/>
    <property type="match status" value="1"/>
</dbReference>
<dbReference type="PANTHER" id="PTHR43065">
    <property type="entry name" value="SENSOR HISTIDINE KINASE"/>
    <property type="match status" value="1"/>
</dbReference>
<name>A0A971S291_9BACT</name>
<dbReference type="SMART" id="SM00304">
    <property type="entry name" value="HAMP"/>
    <property type="match status" value="1"/>
</dbReference>
<dbReference type="EC" id="2.7.13.3" evidence="3"/>
<dbReference type="Pfam" id="PF08447">
    <property type="entry name" value="PAS_3"/>
    <property type="match status" value="1"/>
</dbReference>
<organism evidence="13 14">
    <name type="scientific">Syntrophorhabdus aromaticivorans</name>
    <dbReference type="NCBI Taxonomy" id="328301"/>
    <lineage>
        <taxon>Bacteria</taxon>
        <taxon>Pseudomonadati</taxon>
        <taxon>Thermodesulfobacteriota</taxon>
        <taxon>Syntrophorhabdia</taxon>
        <taxon>Syntrophorhabdales</taxon>
        <taxon>Syntrophorhabdaceae</taxon>
        <taxon>Syntrophorhabdus</taxon>
    </lineage>
</organism>
<protein>
    <recommendedName>
        <fullName evidence="3">histidine kinase</fullName>
        <ecNumber evidence="3">2.7.13.3</ecNumber>
    </recommendedName>
</protein>
<dbReference type="Pfam" id="PF00072">
    <property type="entry name" value="Response_reg"/>
    <property type="match status" value="1"/>
</dbReference>
<dbReference type="Gene3D" id="3.30.565.10">
    <property type="entry name" value="Histidine kinase-like ATPase, C-terminal domain"/>
    <property type="match status" value="1"/>
</dbReference>
<dbReference type="CDD" id="cd00130">
    <property type="entry name" value="PAS"/>
    <property type="match status" value="2"/>
</dbReference>
<dbReference type="Pfam" id="PF00512">
    <property type="entry name" value="HisKA"/>
    <property type="match status" value="1"/>
</dbReference>
<dbReference type="InterPro" id="IPR004358">
    <property type="entry name" value="Sig_transdc_His_kin-like_C"/>
</dbReference>
<dbReference type="PRINTS" id="PR00344">
    <property type="entry name" value="BCTRLSENSOR"/>
</dbReference>
<dbReference type="SUPFAM" id="SSF55785">
    <property type="entry name" value="PYP-like sensor domain (PAS domain)"/>
    <property type="match status" value="2"/>
</dbReference>
<dbReference type="InterPro" id="IPR000014">
    <property type="entry name" value="PAS"/>
</dbReference>
<dbReference type="SUPFAM" id="SSF158472">
    <property type="entry name" value="HAMP domain-like"/>
    <property type="match status" value="1"/>
</dbReference>
<dbReference type="NCBIfam" id="TIGR00229">
    <property type="entry name" value="sensory_box"/>
    <property type="match status" value="2"/>
</dbReference>
<dbReference type="InterPro" id="IPR011006">
    <property type="entry name" value="CheY-like_superfamily"/>
</dbReference>
<dbReference type="InterPro" id="IPR001789">
    <property type="entry name" value="Sig_transdc_resp-reg_receiver"/>
</dbReference>
<dbReference type="SMART" id="SM00388">
    <property type="entry name" value="HisKA"/>
    <property type="match status" value="1"/>
</dbReference>
<evidence type="ECO:0000256" key="1">
    <source>
        <dbReference type="ARBA" id="ARBA00000085"/>
    </source>
</evidence>
<evidence type="ECO:0000259" key="10">
    <source>
        <dbReference type="PROSITE" id="PS50110"/>
    </source>
</evidence>
<dbReference type="EMBL" id="JAAYEE010000285">
    <property type="protein sequence ID" value="NLW36691.1"/>
    <property type="molecule type" value="Genomic_DNA"/>
</dbReference>
<evidence type="ECO:0000256" key="8">
    <source>
        <dbReference type="SAM" id="Phobius"/>
    </source>
</evidence>
<dbReference type="Gene3D" id="3.40.50.2300">
    <property type="match status" value="1"/>
</dbReference>
<dbReference type="Pfam" id="PF02518">
    <property type="entry name" value="HATPase_c"/>
    <property type="match status" value="1"/>
</dbReference>
<comment type="subcellular location">
    <subcellularLocation>
        <location evidence="2">Membrane</location>
    </subcellularLocation>
</comment>
<feature type="transmembrane region" description="Helical" evidence="8">
    <location>
        <begin position="316"/>
        <end position="335"/>
    </location>
</feature>
<evidence type="ECO:0000256" key="4">
    <source>
        <dbReference type="ARBA" id="ARBA00022553"/>
    </source>
</evidence>
<dbReference type="Gene3D" id="3.30.450.20">
    <property type="entry name" value="PAS domain"/>
    <property type="match status" value="4"/>
</dbReference>
<dbReference type="CDD" id="cd00156">
    <property type="entry name" value="REC"/>
    <property type="match status" value="1"/>
</dbReference>
<dbReference type="PANTHER" id="PTHR43065:SF42">
    <property type="entry name" value="TWO-COMPONENT SENSOR PPRA"/>
    <property type="match status" value="1"/>
</dbReference>
<feature type="modified residue" description="4-aspartylphosphate" evidence="7">
    <location>
        <position position="965"/>
    </location>
</feature>
<dbReference type="InterPro" id="IPR003661">
    <property type="entry name" value="HisK_dim/P_dom"/>
</dbReference>
<evidence type="ECO:0000256" key="7">
    <source>
        <dbReference type="PROSITE-ProRule" id="PRU00169"/>
    </source>
</evidence>
<dbReference type="Pfam" id="PF13426">
    <property type="entry name" value="PAS_9"/>
    <property type="match status" value="1"/>
</dbReference>
<dbReference type="PROSITE" id="PS50109">
    <property type="entry name" value="HIS_KIN"/>
    <property type="match status" value="1"/>
</dbReference>
<dbReference type="InterPro" id="IPR013655">
    <property type="entry name" value="PAS_fold_3"/>
</dbReference>
<keyword evidence="8" id="KW-0812">Transmembrane</keyword>
<feature type="domain" description="PAS" evidence="11">
    <location>
        <begin position="551"/>
        <end position="601"/>
    </location>
</feature>
<evidence type="ECO:0000313" key="13">
    <source>
        <dbReference type="EMBL" id="NLW36691.1"/>
    </source>
</evidence>
<evidence type="ECO:0000256" key="2">
    <source>
        <dbReference type="ARBA" id="ARBA00004370"/>
    </source>
</evidence>
<comment type="caution">
    <text evidence="13">The sequence shown here is derived from an EMBL/GenBank/DDBJ whole genome shotgun (WGS) entry which is preliminary data.</text>
</comment>
<evidence type="ECO:0000256" key="6">
    <source>
        <dbReference type="ARBA" id="ARBA00022777"/>
    </source>
</evidence>
<dbReference type="GO" id="GO:0016020">
    <property type="term" value="C:membrane"/>
    <property type="evidence" value="ECO:0007669"/>
    <property type="project" value="UniProtKB-SubCell"/>
</dbReference>
<dbReference type="Gene3D" id="6.10.340.10">
    <property type="match status" value="1"/>
</dbReference>
<dbReference type="InterPro" id="IPR003660">
    <property type="entry name" value="HAMP_dom"/>
</dbReference>
<keyword evidence="4 7" id="KW-0597">Phosphoprotein</keyword>
<evidence type="ECO:0000259" key="9">
    <source>
        <dbReference type="PROSITE" id="PS50109"/>
    </source>
</evidence>
<gene>
    <name evidence="13" type="ORF">GXY80_14635</name>
</gene>
<dbReference type="SMART" id="SM00387">
    <property type="entry name" value="HATPase_c"/>
    <property type="match status" value="1"/>
</dbReference>
<keyword evidence="8" id="KW-1133">Transmembrane helix</keyword>
<evidence type="ECO:0000256" key="5">
    <source>
        <dbReference type="ARBA" id="ARBA00022679"/>
    </source>
</evidence>
<sequence length="1032" mass="116228">MSRLFRFFYNFKIRSKLALVFTAIFIVSITAGSAVLYMFIRKTMESAIDRELHNANASIRDIVQTAIHVSARNHLRALAETNREIVHHLHLQSQKGLLTESEAKSRAKEMLVAQVIGKTGYMFACDIRRAPAYIPFAAHPRLEGRNGAHASVVRRAAKERNGYVEYLWRNPGETAARNKATYFAYFAPWHWIIGASAYADEVPGLTSVKDFEKQILSFRFGATGHSFIINSRGDMIVHPELAGNYYGQKDARGTAYIETICTKREGEITYWWRYPDRYGIAERVAVFTYIPELDWIVVSTGSLEEFYKPLAQIKRIALITLIASLVLGLSLISWISSHMTNRLKNLMKTFEAGAAGDFTVRVKHEMKDEIGLLARYFNVLMEKLDSYGNSLKSEISERLTAEKQLAIFREFAENSGQGILMTDLSGDITYVNAALCITLDEERPESVINTNILSYYSEGLKHELRNRIIPAVLKQGQWVGEMTIQSAKGKPTPTIQNFFLICDDTRNPLYLASIITDISEHKKAQQALRESEERYRSVVEESLVGVCIIQDGYLQYVNKKYCEISGYSYEELVRTIPHLELVHPDDREMVRDNVNRRLGGECDISRYKYRRIKKDGEIIAVKTLETRSIYRGQPAIIGTLLDISKEQILEHQLRQAQKMEAIGQLAGGVAHDFNNILTAVIGYTNLLKIKMEQDDPLMVYVDHTLSSAEKAVDLTQNLLTFSRKQSIKPEKPHRVNRIVEESEKLLKRLLTEDIDLRIIFSSEDPTILCDVTQIHQVLLNLATNARDAMPGGGTLTIRTAIADAGKDFVTASNKKGSDRYALISFTDTGHGMDQRTADQIFDPFFTTKETGKGTGLGLSIVYGIVEQHHGYIDIQSTVNRGATFSLYFPIAQEDEWESCAPETGSAEKYPGTEVILVAEDNAAVRELTREVLENNGYTVIEAADGQDAVQRFSESRGKIDLVILDVVMPNKNGNEAYQEIWAMRRSIKVIFTSGYTDDIVLGKGIQGNAFNFLSKPVSPRELLAKVRAVLDG</sequence>
<comment type="catalytic activity">
    <reaction evidence="1">
        <text>ATP + protein L-histidine = ADP + protein N-phospho-L-histidine.</text>
        <dbReference type="EC" id="2.7.13.3"/>
    </reaction>
</comment>
<dbReference type="SUPFAM" id="SSF47384">
    <property type="entry name" value="Homodimeric domain of signal transducing histidine kinase"/>
    <property type="match status" value="1"/>
</dbReference>
<dbReference type="InterPro" id="IPR005467">
    <property type="entry name" value="His_kinase_dom"/>
</dbReference>
<dbReference type="PROSITE" id="PS50885">
    <property type="entry name" value="HAMP"/>
    <property type="match status" value="1"/>
</dbReference>
<feature type="domain" description="Response regulatory" evidence="10">
    <location>
        <begin position="914"/>
        <end position="1030"/>
    </location>
</feature>
<accession>A0A971S291</accession>
<dbReference type="Pfam" id="PF00672">
    <property type="entry name" value="HAMP"/>
    <property type="match status" value="1"/>
</dbReference>
<dbReference type="Proteomes" id="UP000777265">
    <property type="component" value="Unassembled WGS sequence"/>
</dbReference>
<dbReference type="Pfam" id="PF08269">
    <property type="entry name" value="dCache_2"/>
    <property type="match status" value="1"/>
</dbReference>
<dbReference type="GO" id="GO:0000155">
    <property type="term" value="F:phosphorelay sensor kinase activity"/>
    <property type="evidence" value="ECO:0007669"/>
    <property type="project" value="InterPro"/>
</dbReference>
<dbReference type="CDD" id="cd12912">
    <property type="entry name" value="PDC2_MCP_like"/>
    <property type="match status" value="1"/>
</dbReference>
<dbReference type="SMART" id="SM00448">
    <property type="entry name" value="REC"/>
    <property type="match status" value="1"/>
</dbReference>
<evidence type="ECO:0000313" key="14">
    <source>
        <dbReference type="Proteomes" id="UP000777265"/>
    </source>
</evidence>
<evidence type="ECO:0000259" key="11">
    <source>
        <dbReference type="PROSITE" id="PS50112"/>
    </source>
</evidence>
<dbReference type="SUPFAM" id="SSF55874">
    <property type="entry name" value="ATPase domain of HSP90 chaperone/DNA topoisomerase II/histidine kinase"/>
    <property type="match status" value="1"/>
</dbReference>
<evidence type="ECO:0000259" key="12">
    <source>
        <dbReference type="PROSITE" id="PS50885"/>
    </source>
</evidence>
<dbReference type="InterPro" id="IPR035965">
    <property type="entry name" value="PAS-like_dom_sf"/>
</dbReference>
<dbReference type="Gene3D" id="1.10.287.130">
    <property type="match status" value="1"/>
</dbReference>
<keyword evidence="6" id="KW-0418">Kinase</keyword>